<comment type="caution">
    <text evidence="11">The sequence shown here is derived from an EMBL/GenBank/DDBJ whole genome shotgun (WGS) entry which is preliminary data.</text>
</comment>
<feature type="domain" description="RNA polymerase sigma-70 region 2" evidence="9">
    <location>
        <begin position="72"/>
        <end position="139"/>
    </location>
</feature>
<dbReference type="InterPro" id="IPR013324">
    <property type="entry name" value="RNA_pol_sigma_r3/r4-like"/>
</dbReference>
<dbReference type="Gene3D" id="1.10.1740.10">
    <property type="match status" value="1"/>
</dbReference>
<dbReference type="PANTHER" id="PTHR43133:SF8">
    <property type="entry name" value="RNA POLYMERASE SIGMA FACTOR HI_1459-RELATED"/>
    <property type="match status" value="1"/>
</dbReference>
<feature type="chain" id="PRO_5046391022" description="RNA polymerase sigma factor" evidence="8">
    <location>
        <begin position="20"/>
        <end position="229"/>
    </location>
</feature>
<dbReference type="NCBIfam" id="TIGR02937">
    <property type="entry name" value="sigma70-ECF"/>
    <property type="match status" value="1"/>
</dbReference>
<feature type="domain" description="RNA polymerase sigma factor 70 region 4 type 2" evidence="10">
    <location>
        <begin position="170"/>
        <end position="221"/>
    </location>
</feature>
<keyword evidence="12" id="KW-1185">Reference proteome</keyword>
<evidence type="ECO:0000256" key="2">
    <source>
        <dbReference type="ARBA" id="ARBA00023015"/>
    </source>
</evidence>
<dbReference type="InterPro" id="IPR000838">
    <property type="entry name" value="RNA_pol_sigma70_ECF_CS"/>
</dbReference>
<evidence type="ECO:0000256" key="6">
    <source>
        <dbReference type="RuleBase" id="RU000716"/>
    </source>
</evidence>
<protein>
    <recommendedName>
        <fullName evidence="6">RNA polymerase sigma factor</fullName>
    </recommendedName>
</protein>
<evidence type="ECO:0000256" key="5">
    <source>
        <dbReference type="ARBA" id="ARBA00023163"/>
    </source>
</evidence>
<dbReference type="PANTHER" id="PTHR43133">
    <property type="entry name" value="RNA POLYMERASE ECF-TYPE SIGMA FACTO"/>
    <property type="match status" value="1"/>
</dbReference>
<keyword evidence="8" id="KW-0732">Signal</keyword>
<dbReference type="InterPro" id="IPR036388">
    <property type="entry name" value="WH-like_DNA-bd_sf"/>
</dbReference>
<feature type="region of interest" description="Disordered" evidence="7">
    <location>
        <begin position="24"/>
        <end position="48"/>
    </location>
</feature>
<keyword evidence="4 6" id="KW-0238">DNA-binding</keyword>
<dbReference type="SUPFAM" id="SSF88946">
    <property type="entry name" value="Sigma2 domain of RNA polymerase sigma factors"/>
    <property type="match status" value="1"/>
</dbReference>
<feature type="signal peptide" evidence="8">
    <location>
        <begin position="1"/>
        <end position="19"/>
    </location>
</feature>
<evidence type="ECO:0000256" key="3">
    <source>
        <dbReference type="ARBA" id="ARBA00023082"/>
    </source>
</evidence>
<organism evidence="11 12">
    <name type="scientific">Paeniroseomonas aquatica</name>
    <dbReference type="NCBI Taxonomy" id="373043"/>
    <lineage>
        <taxon>Bacteria</taxon>
        <taxon>Pseudomonadati</taxon>
        <taxon>Pseudomonadota</taxon>
        <taxon>Alphaproteobacteria</taxon>
        <taxon>Acetobacterales</taxon>
        <taxon>Acetobacteraceae</taxon>
        <taxon>Paeniroseomonas</taxon>
    </lineage>
</organism>
<keyword evidence="3 6" id="KW-0731">Sigma factor</keyword>
<dbReference type="PROSITE" id="PS01063">
    <property type="entry name" value="SIGMA70_ECF"/>
    <property type="match status" value="1"/>
</dbReference>
<dbReference type="Pfam" id="PF04542">
    <property type="entry name" value="Sigma70_r2"/>
    <property type="match status" value="1"/>
</dbReference>
<dbReference type="InterPro" id="IPR013249">
    <property type="entry name" value="RNA_pol_sigma70_r4_t2"/>
</dbReference>
<dbReference type="Pfam" id="PF08281">
    <property type="entry name" value="Sigma70_r4_2"/>
    <property type="match status" value="1"/>
</dbReference>
<dbReference type="EMBL" id="JAUFPN010000206">
    <property type="protein sequence ID" value="MDN3568341.1"/>
    <property type="molecule type" value="Genomic_DNA"/>
</dbReference>
<dbReference type="Proteomes" id="UP001529369">
    <property type="component" value="Unassembled WGS sequence"/>
</dbReference>
<dbReference type="InterPro" id="IPR013325">
    <property type="entry name" value="RNA_pol_sigma_r2"/>
</dbReference>
<name>A0ABT8AEZ4_9PROT</name>
<dbReference type="InterPro" id="IPR039425">
    <property type="entry name" value="RNA_pol_sigma-70-like"/>
</dbReference>
<dbReference type="InterPro" id="IPR007627">
    <property type="entry name" value="RNA_pol_sigma70_r2"/>
</dbReference>
<evidence type="ECO:0000313" key="12">
    <source>
        <dbReference type="Proteomes" id="UP001529369"/>
    </source>
</evidence>
<keyword evidence="2 6" id="KW-0805">Transcription regulation</keyword>
<evidence type="ECO:0000256" key="1">
    <source>
        <dbReference type="ARBA" id="ARBA00010641"/>
    </source>
</evidence>
<evidence type="ECO:0000259" key="10">
    <source>
        <dbReference type="Pfam" id="PF08281"/>
    </source>
</evidence>
<dbReference type="Gene3D" id="1.10.10.10">
    <property type="entry name" value="Winged helix-like DNA-binding domain superfamily/Winged helix DNA-binding domain"/>
    <property type="match status" value="1"/>
</dbReference>
<gene>
    <name evidence="11" type="ORF">QWZ14_28515</name>
</gene>
<evidence type="ECO:0000259" key="9">
    <source>
        <dbReference type="Pfam" id="PF04542"/>
    </source>
</evidence>
<comment type="similarity">
    <text evidence="1 6">Belongs to the sigma-70 factor family. ECF subfamily.</text>
</comment>
<dbReference type="SUPFAM" id="SSF88659">
    <property type="entry name" value="Sigma3 and sigma4 domains of RNA polymerase sigma factors"/>
    <property type="match status" value="1"/>
</dbReference>
<keyword evidence="5 6" id="KW-0804">Transcription</keyword>
<evidence type="ECO:0000256" key="8">
    <source>
        <dbReference type="SAM" id="SignalP"/>
    </source>
</evidence>
<evidence type="ECO:0000256" key="4">
    <source>
        <dbReference type="ARBA" id="ARBA00023125"/>
    </source>
</evidence>
<dbReference type="RefSeq" id="WP_290320450.1">
    <property type="nucleotide sequence ID" value="NZ_JAUFPN010000206.1"/>
</dbReference>
<reference evidence="12" key="1">
    <citation type="journal article" date="2019" name="Int. J. Syst. Evol. Microbiol.">
        <title>The Global Catalogue of Microorganisms (GCM) 10K type strain sequencing project: providing services to taxonomists for standard genome sequencing and annotation.</title>
        <authorList>
            <consortium name="The Broad Institute Genomics Platform"/>
            <consortium name="The Broad Institute Genome Sequencing Center for Infectious Disease"/>
            <person name="Wu L."/>
            <person name="Ma J."/>
        </authorList>
    </citation>
    <scope>NUCLEOTIDE SEQUENCE [LARGE SCALE GENOMIC DNA]</scope>
    <source>
        <strain evidence="12">CECT 7131</strain>
    </source>
</reference>
<accession>A0ABT8AEZ4</accession>
<proteinExistence type="inferred from homology"/>
<sequence length="229" mass="24104">MRTIASPLMQFLLSLPRIAAGAPVTRSAPVPRTMTDARPAGRGDAAPDLGELDDAALMARAGAGDRTAFNLLVGRHGTRALRLALRVLGDPAEAEEVAQEAFLRAWQAAAGFDPARARFTTWLHRIVVNLAIDRTRRRAPLPPAGLEAVGELADPAPGPEAAAVATQARAALALALADLPPRQRAAIALAYEQELSGAEAAAALSISERALEGLLRRARLLLRSRLEGS</sequence>
<dbReference type="InterPro" id="IPR014284">
    <property type="entry name" value="RNA_pol_sigma-70_dom"/>
</dbReference>
<evidence type="ECO:0000313" key="11">
    <source>
        <dbReference type="EMBL" id="MDN3568341.1"/>
    </source>
</evidence>
<evidence type="ECO:0000256" key="7">
    <source>
        <dbReference type="SAM" id="MobiDB-lite"/>
    </source>
</evidence>